<dbReference type="RefSeq" id="XP_005761146.1">
    <property type="nucleotide sequence ID" value="XM_005761089.1"/>
</dbReference>
<evidence type="ECO:0000313" key="3">
    <source>
        <dbReference type="EnsemblProtists" id="EOD08717"/>
    </source>
</evidence>
<dbReference type="PANTHER" id="PTHR10340:SF57">
    <property type="entry name" value="METALLOPHOS DOMAIN-CONTAINING PROTEIN"/>
    <property type="match status" value="1"/>
</dbReference>
<evidence type="ECO:0008006" key="5">
    <source>
        <dbReference type="Google" id="ProtNLM"/>
    </source>
</evidence>
<dbReference type="SUPFAM" id="SSF56300">
    <property type="entry name" value="Metallo-dependent phosphatases"/>
    <property type="match status" value="1"/>
</dbReference>
<protein>
    <recommendedName>
        <fullName evidence="5">Calcineurin-like phosphoesterase domain-containing protein</fullName>
    </recommendedName>
</protein>
<dbReference type="HOGENOM" id="CLU_517258_0_0_1"/>
<dbReference type="AlphaFoldDB" id="A0A0D3IBT2"/>
<accession>A0A0D3IBT2</accession>
<dbReference type="GO" id="GO:0016787">
    <property type="term" value="F:hydrolase activity"/>
    <property type="evidence" value="ECO:0007669"/>
    <property type="project" value="UniProtKB-KW"/>
</dbReference>
<proteinExistence type="predicted"/>
<reference evidence="3" key="2">
    <citation type="submission" date="2024-10" db="UniProtKB">
        <authorList>
            <consortium name="EnsemblProtists"/>
        </authorList>
    </citation>
    <scope>IDENTIFICATION</scope>
</reference>
<evidence type="ECO:0000313" key="4">
    <source>
        <dbReference type="Proteomes" id="UP000013827"/>
    </source>
</evidence>
<keyword evidence="2" id="KW-0325">Glycoprotein</keyword>
<dbReference type="KEGG" id="ehx:EMIHUDRAFT_120857"/>
<organism evidence="3 4">
    <name type="scientific">Emiliania huxleyi (strain CCMP1516)</name>
    <dbReference type="NCBI Taxonomy" id="280463"/>
    <lineage>
        <taxon>Eukaryota</taxon>
        <taxon>Haptista</taxon>
        <taxon>Haptophyta</taxon>
        <taxon>Prymnesiophyceae</taxon>
        <taxon>Isochrysidales</taxon>
        <taxon>Noelaerhabdaceae</taxon>
        <taxon>Emiliania</taxon>
    </lineage>
</organism>
<evidence type="ECO:0000256" key="2">
    <source>
        <dbReference type="ARBA" id="ARBA00023180"/>
    </source>
</evidence>
<keyword evidence="4" id="KW-1185">Reference proteome</keyword>
<name>A0A0D3IBT2_EMIH1</name>
<dbReference type="EnsemblProtists" id="EOD08717">
    <property type="protein sequence ID" value="EOD08717"/>
    <property type="gene ID" value="EMIHUDRAFT_120857"/>
</dbReference>
<reference evidence="4" key="1">
    <citation type="journal article" date="2013" name="Nature">
        <title>Pan genome of the phytoplankton Emiliania underpins its global distribution.</title>
        <authorList>
            <person name="Read B.A."/>
            <person name="Kegel J."/>
            <person name="Klute M.J."/>
            <person name="Kuo A."/>
            <person name="Lefebvre S.C."/>
            <person name="Maumus F."/>
            <person name="Mayer C."/>
            <person name="Miller J."/>
            <person name="Monier A."/>
            <person name="Salamov A."/>
            <person name="Young J."/>
            <person name="Aguilar M."/>
            <person name="Claverie J.M."/>
            <person name="Frickenhaus S."/>
            <person name="Gonzalez K."/>
            <person name="Herman E.K."/>
            <person name="Lin Y.C."/>
            <person name="Napier J."/>
            <person name="Ogata H."/>
            <person name="Sarno A.F."/>
            <person name="Shmutz J."/>
            <person name="Schroeder D."/>
            <person name="de Vargas C."/>
            <person name="Verret F."/>
            <person name="von Dassow P."/>
            <person name="Valentin K."/>
            <person name="Van de Peer Y."/>
            <person name="Wheeler G."/>
            <person name="Dacks J.B."/>
            <person name="Delwiche C.F."/>
            <person name="Dyhrman S.T."/>
            <person name="Glockner G."/>
            <person name="John U."/>
            <person name="Richards T."/>
            <person name="Worden A.Z."/>
            <person name="Zhang X."/>
            <person name="Grigoriev I.V."/>
            <person name="Allen A.E."/>
            <person name="Bidle K."/>
            <person name="Borodovsky M."/>
            <person name="Bowler C."/>
            <person name="Brownlee C."/>
            <person name="Cock J.M."/>
            <person name="Elias M."/>
            <person name="Gladyshev V.N."/>
            <person name="Groth M."/>
            <person name="Guda C."/>
            <person name="Hadaegh A."/>
            <person name="Iglesias-Rodriguez M.D."/>
            <person name="Jenkins J."/>
            <person name="Jones B.M."/>
            <person name="Lawson T."/>
            <person name="Leese F."/>
            <person name="Lindquist E."/>
            <person name="Lobanov A."/>
            <person name="Lomsadze A."/>
            <person name="Malik S.B."/>
            <person name="Marsh M.E."/>
            <person name="Mackinder L."/>
            <person name="Mock T."/>
            <person name="Mueller-Roeber B."/>
            <person name="Pagarete A."/>
            <person name="Parker M."/>
            <person name="Probert I."/>
            <person name="Quesneville H."/>
            <person name="Raines C."/>
            <person name="Rensing S.A."/>
            <person name="Riano-Pachon D.M."/>
            <person name="Richier S."/>
            <person name="Rokitta S."/>
            <person name="Shiraiwa Y."/>
            <person name="Soanes D.M."/>
            <person name="van der Giezen M."/>
            <person name="Wahlund T.M."/>
            <person name="Williams B."/>
            <person name="Wilson W."/>
            <person name="Wolfe G."/>
            <person name="Wurch L.L."/>
        </authorList>
    </citation>
    <scope>NUCLEOTIDE SEQUENCE</scope>
</reference>
<dbReference type="Proteomes" id="UP000013827">
    <property type="component" value="Unassembled WGS sequence"/>
</dbReference>
<evidence type="ECO:0000256" key="1">
    <source>
        <dbReference type="ARBA" id="ARBA00022801"/>
    </source>
</evidence>
<dbReference type="PaxDb" id="2903-EOD08717"/>
<dbReference type="eggNOG" id="KOG3770">
    <property type="taxonomic scope" value="Eukaryota"/>
</dbReference>
<dbReference type="GeneID" id="17254866"/>
<dbReference type="PANTHER" id="PTHR10340">
    <property type="entry name" value="SPHINGOMYELIN PHOSPHODIESTERASE"/>
    <property type="match status" value="1"/>
</dbReference>
<keyword evidence="1" id="KW-0378">Hydrolase</keyword>
<dbReference type="InterPro" id="IPR029052">
    <property type="entry name" value="Metallo-depent_PP-like"/>
</dbReference>
<sequence>MIQAAPPSSPLLRRSAETTSNRASASCTIALIAIFTAAAACAILSSQPPHELPPKDPAFNVVDRRGRAVIISDAHVLQRYNASYGKSCRCAGRCGPNQTGTASWQACPDSCLLPEPGSPFGQYGCDGPPALVKMAFREARRLVASPDFVLYLGCMSGHDMPNLATAMSNLRLVRDQLHALYEGSVISCPVIGNNDVFEDYQASLAAGGFYAQQLVPPSASRPGLRLVAINTNLYSAVGPRMPWNAPWSPSTLPDPRGQFAWRERRVAAMLEQQLAAVAAAGERAYIAGHLPPTLDSFRREPMWNQIYADRFFAIVRRQIGASPAERSPAASVIDGLFFSHLHSDEFRLIPGVTAAAAPIIHIISSVTPIYGGNPTVYEMRHAAAAPAEADRSRGVSFRPVRLTQHAALLGDASFTKAITTPAAFRAAGISNGDYAAVYRAMHEKYHSWNGGAESCSSTADRLQTCATCTNGCRIANACLYRAAAGGRAAWQRCVDTTTLGGAACSDDRHCGEGFGCQCTARRCSCELEQ</sequence>